<dbReference type="Proteomes" id="UP000215767">
    <property type="component" value="Unassembled WGS sequence"/>
</dbReference>
<dbReference type="RefSeq" id="WP_094841347.1">
    <property type="nucleotide sequence ID" value="NZ_NEVS01000004.1"/>
</dbReference>
<accession>A0A261UEJ3</accession>
<evidence type="ECO:0000313" key="2">
    <source>
        <dbReference type="Proteomes" id="UP000215767"/>
    </source>
</evidence>
<organism evidence="1 2">
    <name type="scientific">Bordetella genomosp. 11</name>
    <dbReference type="NCBI Taxonomy" id="1416808"/>
    <lineage>
        <taxon>Bacteria</taxon>
        <taxon>Pseudomonadati</taxon>
        <taxon>Pseudomonadota</taxon>
        <taxon>Betaproteobacteria</taxon>
        <taxon>Burkholderiales</taxon>
        <taxon>Alcaligenaceae</taxon>
        <taxon>Bordetella</taxon>
    </lineage>
</organism>
<keyword evidence="2" id="KW-1185">Reference proteome</keyword>
<sequence length="160" mass="17253">MKNAYAEASAAVSGETDVPGTYGMCAANGCCLPGTMSSSTQGPKDWHCRLHFGAPRAEWDDITARIHNRRDLFKAALWLVNRAKGNAVSDKAESRIKAMGRAELLTGADGKAHRTAYALGNHMLQVLGRECRAPQKNMGVPSATLGTSWIDTDEEKEYAA</sequence>
<dbReference type="EMBL" id="NEVS01000004">
    <property type="protein sequence ID" value="OZI59927.1"/>
    <property type="molecule type" value="Genomic_DNA"/>
</dbReference>
<name>A0A261UEJ3_9BORD</name>
<gene>
    <name evidence="1" type="ORF">CAL28_10590</name>
</gene>
<evidence type="ECO:0000313" key="1">
    <source>
        <dbReference type="EMBL" id="OZI59927.1"/>
    </source>
</evidence>
<reference evidence="2" key="1">
    <citation type="submission" date="2017-05" db="EMBL/GenBank/DDBJ databases">
        <title>Complete and WGS of Bordetella genogroups.</title>
        <authorList>
            <person name="Spilker T."/>
            <person name="Lipuma J."/>
        </authorList>
    </citation>
    <scope>NUCLEOTIDE SEQUENCE [LARGE SCALE GENOMIC DNA]</scope>
    <source>
        <strain evidence="2">AU8856</strain>
    </source>
</reference>
<dbReference type="AlphaFoldDB" id="A0A261UEJ3"/>
<dbReference type="OrthoDB" id="8656603at2"/>
<comment type="caution">
    <text evidence="1">The sequence shown here is derived from an EMBL/GenBank/DDBJ whole genome shotgun (WGS) entry which is preliminary data.</text>
</comment>
<protein>
    <submittedName>
        <fullName evidence="1">Uncharacterized protein</fullName>
    </submittedName>
</protein>
<proteinExistence type="predicted"/>